<dbReference type="InterPro" id="IPR037294">
    <property type="entry name" value="ABC_BtuC-like"/>
</dbReference>
<protein>
    <submittedName>
        <fullName evidence="8">Zinc ABC transporter permease</fullName>
    </submittedName>
    <submittedName>
        <fullName evidence="9">Zinc transport system permease protein</fullName>
    </submittedName>
</protein>
<dbReference type="Pfam" id="PF00950">
    <property type="entry name" value="ABC-3"/>
    <property type="match status" value="1"/>
</dbReference>
<dbReference type="AlphaFoldDB" id="X5DEJ2"/>
<dbReference type="GO" id="GO:0010043">
    <property type="term" value="P:response to zinc ion"/>
    <property type="evidence" value="ECO:0007669"/>
    <property type="project" value="TreeGrafter"/>
</dbReference>
<evidence type="ECO:0000256" key="7">
    <source>
        <dbReference type="SAM" id="Phobius"/>
    </source>
</evidence>
<keyword evidence="10" id="KW-1185">Reference proteome</keyword>
<dbReference type="EMBL" id="FOHT01000009">
    <property type="protein sequence ID" value="SET28364.1"/>
    <property type="molecule type" value="Genomic_DNA"/>
</dbReference>
<dbReference type="InterPro" id="IPR001626">
    <property type="entry name" value="ABC_TroCD"/>
</dbReference>
<dbReference type="GO" id="GO:0043190">
    <property type="term" value="C:ATP-binding cassette (ABC) transporter complex"/>
    <property type="evidence" value="ECO:0007669"/>
    <property type="project" value="InterPro"/>
</dbReference>
<sequence>MSAILELFSYDFFQKAFLAAVFASISCGIIGAYIVSRRIVFISGGITHASFGGIGLAFFLGFNPLLGAVLFAVLSALGIQFFTKVAEIREDSSIAIWWSLGMALGIIFVFLTPGYTPNLMSYLFGNILTVTTSELWWMFMLNTVIVLFFAVFLRKILYIAFDEEFARTAGLPVALFNYLIMVLIALTVVLNIRVVGIILILSLLTIPQATANLFTNDFKRLLVYSSLFAFVGTIAGLFISYFLNIPSGAAIIFTLVVIFGLLRLVKSFV</sequence>
<feature type="transmembrane region" description="Helical" evidence="7">
    <location>
        <begin position="248"/>
        <end position="265"/>
    </location>
</feature>
<feature type="transmembrane region" description="Helical" evidence="7">
    <location>
        <begin position="65"/>
        <end position="83"/>
    </location>
</feature>
<dbReference type="PANTHER" id="PTHR30477">
    <property type="entry name" value="ABC-TRANSPORTER METAL-BINDING PROTEIN"/>
    <property type="match status" value="1"/>
</dbReference>
<keyword evidence="6" id="KW-0813">Transport</keyword>
<dbReference type="PANTHER" id="PTHR30477:SF18">
    <property type="entry name" value="METAL TRANSPORT SYSTEM MEMBRANE PROTEIN CT_417-RELATED"/>
    <property type="match status" value="1"/>
</dbReference>
<dbReference type="OrthoDB" id="9798540at2"/>
<feature type="transmembrane region" description="Helical" evidence="7">
    <location>
        <begin position="135"/>
        <end position="153"/>
    </location>
</feature>
<dbReference type="RefSeq" id="WP_038557067.1">
    <property type="nucleotide sequence ID" value="NZ_FOHT01000009.1"/>
</dbReference>
<evidence type="ECO:0000256" key="1">
    <source>
        <dbReference type="ARBA" id="ARBA00004141"/>
    </source>
</evidence>
<proteinExistence type="inferred from homology"/>
<feature type="transmembrane region" description="Helical" evidence="7">
    <location>
        <begin position="95"/>
        <end position="115"/>
    </location>
</feature>
<organism evidence="9 11">
    <name type="scientific">Draconibacterium orientale</name>
    <dbReference type="NCBI Taxonomy" id="1168034"/>
    <lineage>
        <taxon>Bacteria</taxon>
        <taxon>Pseudomonadati</taxon>
        <taxon>Bacteroidota</taxon>
        <taxon>Bacteroidia</taxon>
        <taxon>Marinilabiliales</taxon>
        <taxon>Prolixibacteraceae</taxon>
        <taxon>Draconibacterium</taxon>
    </lineage>
</organism>
<feature type="transmembrane region" description="Helical" evidence="7">
    <location>
        <begin position="165"/>
        <end position="188"/>
    </location>
</feature>
<dbReference type="eggNOG" id="COG1108">
    <property type="taxonomic scope" value="Bacteria"/>
</dbReference>
<dbReference type="EMBL" id="CP007451">
    <property type="protein sequence ID" value="AHW59454.1"/>
    <property type="molecule type" value="Genomic_DNA"/>
</dbReference>
<name>X5DEJ2_9BACT</name>
<evidence type="ECO:0000313" key="10">
    <source>
        <dbReference type="Proteomes" id="UP000023772"/>
    </source>
</evidence>
<evidence type="ECO:0000313" key="8">
    <source>
        <dbReference type="EMBL" id="AHW59454.1"/>
    </source>
</evidence>
<dbReference type="CDD" id="cd06550">
    <property type="entry name" value="TM_ABC_iron-siderophores_like"/>
    <property type="match status" value="1"/>
</dbReference>
<evidence type="ECO:0000256" key="5">
    <source>
        <dbReference type="ARBA" id="ARBA00023136"/>
    </source>
</evidence>
<feature type="transmembrane region" description="Helical" evidence="7">
    <location>
        <begin position="221"/>
        <end position="242"/>
    </location>
</feature>
<dbReference type="SUPFAM" id="SSF81345">
    <property type="entry name" value="ABC transporter involved in vitamin B12 uptake, BtuC"/>
    <property type="match status" value="1"/>
</dbReference>
<keyword evidence="5 7" id="KW-0472">Membrane</keyword>
<feature type="transmembrane region" description="Helical" evidence="7">
    <location>
        <begin position="39"/>
        <end position="59"/>
    </location>
</feature>
<dbReference type="GO" id="GO:0055085">
    <property type="term" value="P:transmembrane transport"/>
    <property type="evidence" value="ECO:0007669"/>
    <property type="project" value="InterPro"/>
</dbReference>
<dbReference type="Gene3D" id="1.10.3470.10">
    <property type="entry name" value="ABC transporter involved in vitamin B12 uptake, BtuC"/>
    <property type="match status" value="1"/>
</dbReference>
<evidence type="ECO:0000256" key="4">
    <source>
        <dbReference type="ARBA" id="ARBA00022989"/>
    </source>
</evidence>
<dbReference type="Proteomes" id="UP000181981">
    <property type="component" value="Unassembled WGS sequence"/>
</dbReference>
<dbReference type="Proteomes" id="UP000023772">
    <property type="component" value="Chromosome"/>
</dbReference>
<gene>
    <name evidence="8" type="ORF">FH5T_07190</name>
    <name evidence="9" type="ORF">SAMN05444285_10978</name>
</gene>
<evidence type="ECO:0000256" key="2">
    <source>
        <dbReference type="ARBA" id="ARBA00008034"/>
    </source>
</evidence>
<dbReference type="STRING" id="1168034.FH5T_07190"/>
<feature type="transmembrane region" description="Helical" evidence="7">
    <location>
        <begin position="194"/>
        <end position="214"/>
    </location>
</feature>
<dbReference type="KEGG" id="dori:FH5T_07190"/>
<comment type="subcellular location">
    <subcellularLocation>
        <location evidence="6">Cell membrane</location>
        <topology evidence="6">Multi-pass membrane protein</topology>
    </subcellularLocation>
    <subcellularLocation>
        <location evidence="1">Membrane</location>
        <topology evidence="1">Multi-pass membrane protein</topology>
    </subcellularLocation>
</comment>
<dbReference type="HOGENOM" id="CLU_028808_3_0_10"/>
<keyword evidence="3 6" id="KW-0812">Transmembrane</keyword>
<evidence type="ECO:0000256" key="6">
    <source>
        <dbReference type="RuleBase" id="RU003943"/>
    </source>
</evidence>
<reference evidence="9 11" key="2">
    <citation type="submission" date="2016-10" db="EMBL/GenBank/DDBJ databases">
        <authorList>
            <person name="de Groot N.N."/>
        </authorList>
    </citation>
    <scope>NUCLEOTIDE SEQUENCE [LARGE SCALE GENOMIC DNA]</scope>
    <source>
        <strain evidence="9 11">DSM 25947</strain>
    </source>
</reference>
<reference evidence="8 10" key="1">
    <citation type="submission" date="2014-03" db="EMBL/GenBank/DDBJ databases">
        <title>Complete genome sequence of a deeply braunched marine Bacteroidia bacterium Draconibacterium orientale type strain FH5T.</title>
        <authorList>
            <person name="Li X."/>
            <person name="Wang X."/>
            <person name="Xie Z."/>
            <person name="Du Z."/>
            <person name="Chen G."/>
        </authorList>
    </citation>
    <scope>NUCLEOTIDE SEQUENCE [LARGE SCALE GENOMIC DNA]</scope>
    <source>
        <strain evidence="8 10">FH5</strain>
    </source>
</reference>
<feature type="transmembrane region" description="Helical" evidence="7">
    <location>
        <begin position="12"/>
        <end position="34"/>
    </location>
</feature>
<evidence type="ECO:0000256" key="3">
    <source>
        <dbReference type="ARBA" id="ARBA00022692"/>
    </source>
</evidence>
<comment type="similarity">
    <text evidence="2 6">Belongs to the ABC-3 integral membrane protein family.</text>
</comment>
<accession>X5DEJ2</accession>
<evidence type="ECO:0000313" key="11">
    <source>
        <dbReference type="Proteomes" id="UP000181981"/>
    </source>
</evidence>
<evidence type="ECO:0000313" key="9">
    <source>
        <dbReference type="EMBL" id="SET28364.1"/>
    </source>
</evidence>
<keyword evidence="4 7" id="KW-1133">Transmembrane helix</keyword>